<sequence length="51" mass="5878">MKERNVVAVKSVFGSRYHHVLRKSLSSAMVYMVENIYLRMAKVSVSGYIQN</sequence>
<dbReference type="EMBL" id="AAZDVE040000048">
    <property type="protein sequence ID" value="EMP9434799.1"/>
    <property type="molecule type" value="Genomic_DNA"/>
</dbReference>
<gene>
    <name evidence="1" type="ORF">JRA39_003929</name>
</gene>
<dbReference type="AlphaFoldDB" id="A0AAI9I2W4"/>
<protein>
    <submittedName>
        <fullName evidence="1">Uncharacterized protein</fullName>
    </submittedName>
</protein>
<evidence type="ECO:0000313" key="1">
    <source>
        <dbReference type="EMBL" id="EMP9434799.1"/>
    </source>
</evidence>
<accession>A0AAI9I2W4</accession>
<proteinExistence type="predicted"/>
<reference evidence="1" key="1">
    <citation type="submission" date="2024-02" db="EMBL/GenBank/DDBJ databases">
        <authorList>
            <consortium name="Clinical and Environmental Microbiology Branch: Whole genome sequencing antimicrobial resistance pathogens in the healthcare setting"/>
        </authorList>
    </citation>
    <scope>NUCLEOTIDE SEQUENCE</scope>
    <source>
        <strain evidence="1">2020GO-00142</strain>
    </source>
</reference>
<dbReference type="RefSeq" id="WP_196713438.1">
    <property type="nucleotide sequence ID" value="NZ_CP095443.1"/>
</dbReference>
<name>A0AAI9I2W4_PROST</name>
<comment type="caution">
    <text evidence="1">The sequence shown here is derived from an EMBL/GenBank/DDBJ whole genome shotgun (WGS) entry which is preliminary data.</text>
</comment>
<organism evidence="1">
    <name type="scientific">Providencia stuartii</name>
    <dbReference type="NCBI Taxonomy" id="588"/>
    <lineage>
        <taxon>Bacteria</taxon>
        <taxon>Pseudomonadati</taxon>
        <taxon>Pseudomonadota</taxon>
        <taxon>Gammaproteobacteria</taxon>
        <taxon>Enterobacterales</taxon>
        <taxon>Morganellaceae</taxon>
        <taxon>Providencia</taxon>
    </lineage>
</organism>